<dbReference type="InterPro" id="IPR038713">
    <property type="entry name" value="Terminase_Gp1_N_sf"/>
</dbReference>
<keyword evidence="2" id="KW-1185">Reference proteome</keyword>
<dbReference type="Proteomes" id="UP000266178">
    <property type="component" value="Unassembled WGS sequence"/>
</dbReference>
<dbReference type="GO" id="GO:0051276">
    <property type="term" value="P:chromosome organization"/>
    <property type="evidence" value="ECO:0007669"/>
    <property type="project" value="InterPro"/>
</dbReference>
<comment type="caution">
    <text evidence="1">The sequence shown here is derived from an EMBL/GenBank/DDBJ whole genome shotgun (WGS) entry which is preliminary data.</text>
</comment>
<dbReference type="InterPro" id="IPR005335">
    <property type="entry name" value="Terminase_ssu"/>
</dbReference>
<dbReference type="EMBL" id="QWLB01000001">
    <property type="protein sequence ID" value="RIH94006.1"/>
    <property type="molecule type" value="Genomic_DNA"/>
</dbReference>
<sequence>MPRHKAQANDPDGLTPQQRVFVENYLSTFNASEAYRKAGYKGAKGRDARAFASEILANPNVQNAIRAKMQAYALAYGAERERLIHRMLEFAFGSPEYYRKWGVKGPLYVLRAAELLGRWMGMEQPQPQAEGEKTLEALVESIRNLRQEQQRLEP</sequence>
<organism evidence="1 2">
    <name type="scientific">Meiothermus granaticius NBRC 107808</name>
    <dbReference type="NCBI Taxonomy" id="1227551"/>
    <lineage>
        <taxon>Bacteria</taxon>
        <taxon>Thermotogati</taxon>
        <taxon>Deinococcota</taxon>
        <taxon>Deinococci</taxon>
        <taxon>Thermales</taxon>
        <taxon>Thermaceae</taxon>
        <taxon>Meiothermus</taxon>
    </lineage>
</organism>
<name>A0A399FDV0_9DEIN</name>
<dbReference type="Pfam" id="PF03592">
    <property type="entry name" value="Terminase_2"/>
    <property type="match status" value="1"/>
</dbReference>
<accession>A0A399FDV0</accession>
<protein>
    <submittedName>
        <fullName evidence="1">Terminase small subunit</fullName>
    </submittedName>
</protein>
<evidence type="ECO:0000313" key="2">
    <source>
        <dbReference type="Proteomes" id="UP000266178"/>
    </source>
</evidence>
<dbReference type="RefSeq" id="WP_119355633.1">
    <property type="nucleotide sequence ID" value="NZ_BJXM01000022.1"/>
</dbReference>
<dbReference type="AlphaFoldDB" id="A0A399FDV0"/>
<evidence type="ECO:0000313" key="1">
    <source>
        <dbReference type="EMBL" id="RIH94006.1"/>
    </source>
</evidence>
<dbReference type="Gene3D" id="1.10.10.1400">
    <property type="entry name" value="Terminase, small subunit, N-terminal DNA-binding domain, HTH motif"/>
    <property type="match status" value="1"/>
</dbReference>
<dbReference type="OrthoDB" id="72414at2"/>
<proteinExistence type="predicted"/>
<gene>
    <name evidence="1" type="ORF">Mgrana_00092</name>
</gene>
<reference evidence="1 2" key="1">
    <citation type="submission" date="2018-08" db="EMBL/GenBank/DDBJ databases">
        <title>Meiothermus granaticius genome AF-68 sequencing project.</title>
        <authorList>
            <person name="Da Costa M.S."/>
            <person name="Albuquerque L."/>
            <person name="Raposo P."/>
            <person name="Froufe H.J.C."/>
            <person name="Barroso C.S."/>
            <person name="Egas C."/>
        </authorList>
    </citation>
    <scope>NUCLEOTIDE SEQUENCE [LARGE SCALE GENOMIC DNA]</scope>
    <source>
        <strain evidence="1 2">AF-68</strain>
    </source>
</reference>